<evidence type="ECO:0000313" key="1">
    <source>
        <dbReference type="EMBL" id="QDT54295.1"/>
    </source>
</evidence>
<dbReference type="EMBL" id="CP036271">
    <property type="protein sequence ID" value="QDT54295.1"/>
    <property type="molecule type" value="Genomic_DNA"/>
</dbReference>
<evidence type="ECO:0000313" key="2">
    <source>
        <dbReference type="Proteomes" id="UP000315700"/>
    </source>
</evidence>
<dbReference type="OrthoDB" id="92048at203682"/>
<dbReference type="InParanoid" id="A0A517SDU5"/>
<accession>A0A517SDU5</accession>
<dbReference type="Proteomes" id="UP000315700">
    <property type="component" value="Chromosome"/>
</dbReference>
<protein>
    <submittedName>
        <fullName evidence="1">Uncharacterized protein</fullName>
    </submittedName>
</protein>
<dbReference type="KEGG" id="ccos:Pan44_23230"/>
<dbReference type="AlphaFoldDB" id="A0A517SDU5"/>
<organism evidence="1 2">
    <name type="scientific">Caulifigura coniformis</name>
    <dbReference type="NCBI Taxonomy" id="2527983"/>
    <lineage>
        <taxon>Bacteria</taxon>
        <taxon>Pseudomonadati</taxon>
        <taxon>Planctomycetota</taxon>
        <taxon>Planctomycetia</taxon>
        <taxon>Planctomycetales</taxon>
        <taxon>Planctomycetaceae</taxon>
        <taxon>Caulifigura</taxon>
    </lineage>
</organism>
<proteinExistence type="predicted"/>
<keyword evidence="2" id="KW-1185">Reference proteome</keyword>
<sequence>MTDDSVIPRLTDAAANAANCLAIDREAGDTRYRHIVAWGKFLGFTPATVRRELDRAEAENAPTNAIQRFDDGWHTVDTIANEANRARVEELARP</sequence>
<name>A0A517SDU5_9PLAN</name>
<dbReference type="RefSeq" id="WP_145030168.1">
    <property type="nucleotide sequence ID" value="NZ_CP036271.1"/>
</dbReference>
<reference evidence="1 2" key="1">
    <citation type="submission" date="2019-02" db="EMBL/GenBank/DDBJ databases">
        <title>Deep-cultivation of Planctomycetes and their phenomic and genomic characterization uncovers novel biology.</title>
        <authorList>
            <person name="Wiegand S."/>
            <person name="Jogler M."/>
            <person name="Boedeker C."/>
            <person name="Pinto D."/>
            <person name="Vollmers J."/>
            <person name="Rivas-Marin E."/>
            <person name="Kohn T."/>
            <person name="Peeters S.H."/>
            <person name="Heuer A."/>
            <person name="Rast P."/>
            <person name="Oberbeckmann S."/>
            <person name="Bunk B."/>
            <person name="Jeske O."/>
            <person name="Meyerdierks A."/>
            <person name="Storesund J.E."/>
            <person name="Kallscheuer N."/>
            <person name="Luecker S."/>
            <person name="Lage O.M."/>
            <person name="Pohl T."/>
            <person name="Merkel B.J."/>
            <person name="Hornburger P."/>
            <person name="Mueller R.-W."/>
            <person name="Bruemmer F."/>
            <person name="Labrenz M."/>
            <person name="Spormann A.M."/>
            <person name="Op den Camp H."/>
            <person name="Overmann J."/>
            <person name="Amann R."/>
            <person name="Jetten M.S.M."/>
            <person name="Mascher T."/>
            <person name="Medema M.H."/>
            <person name="Devos D.P."/>
            <person name="Kaster A.-K."/>
            <person name="Ovreas L."/>
            <person name="Rohde M."/>
            <person name="Galperin M.Y."/>
            <person name="Jogler C."/>
        </authorList>
    </citation>
    <scope>NUCLEOTIDE SEQUENCE [LARGE SCALE GENOMIC DNA]</scope>
    <source>
        <strain evidence="1 2">Pan44</strain>
    </source>
</reference>
<gene>
    <name evidence="1" type="ORF">Pan44_23230</name>
</gene>